<feature type="coiled-coil region" evidence="1">
    <location>
        <begin position="125"/>
        <end position="155"/>
    </location>
</feature>
<evidence type="ECO:0000313" key="2">
    <source>
        <dbReference type="EMBL" id="QIZ70817.1"/>
    </source>
</evidence>
<gene>
    <name evidence="2" type="ORF">HCG48_09670</name>
</gene>
<evidence type="ECO:0000313" key="3">
    <source>
        <dbReference type="Proteomes" id="UP000500857"/>
    </source>
</evidence>
<proteinExistence type="predicted"/>
<accession>A0A6H1TXE4</accession>
<sequence>MVQYTLAESPEIILTVPGRDSAKARAKAMDRLVELMDAGELPTKLADGFSPERFIEVKEPKIEPDPDEAVTEAVQILSSLVTLKEKLDSSRTEALKVRQQIDLLFEDEPISEEDIASLKDGFKVLKSFAQANQRYKAAREQAQEARQILDRALNSSSGE</sequence>
<dbReference type="RefSeq" id="WP_168568972.1">
    <property type="nucleotide sequence ID" value="NZ_CP051167.1"/>
</dbReference>
<dbReference type="AlphaFoldDB" id="A0A6H1TXE4"/>
<dbReference type="EMBL" id="CP051167">
    <property type="protein sequence ID" value="QIZ70817.1"/>
    <property type="molecule type" value="Genomic_DNA"/>
</dbReference>
<keyword evidence="3" id="KW-1185">Reference proteome</keyword>
<keyword evidence="1" id="KW-0175">Coiled coil</keyword>
<dbReference type="KEGG" id="oxy:HCG48_09670"/>
<dbReference type="Proteomes" id="UP000500857">
    <property type="component" value="Chromosome"/>
</dbReference>
<name>A0A6H1TXE4_9CYAN</name>
<protein>
    <submittedName>
        <fullName evidence="2">Uncharacterized protein</fullName>
    </submittedName>
</protein>
<reference evidence="2 3" key="1">
    <citation type="submission" date="2020-04" db="EMBL/GenBank/DDBJ databases">
        <authorList>
            <person name="Basu S."/>
            <person name="Maruthanayagam V."/>
            <person name="Chakraborty S."/>
            <person name="Pramanik A."/>
            <person name="Mukherjee J."/>
            <person name="Brink B."/>
        </authorList>
    </citation>
    <scope>NUCLEOTIDE SEQUENCE [LARGE SCALE GENOMIC DNA]</scope>
    <source>
        <strain evidence="2 3">AP17</strain>
    </source>
</reference>
<organism evidence="2 3">
    <name type="scientific">Oxynema aestuarii AP17</name>
    <dbReference type="NCBI Taxonomy" id="2064643"/>
    <lineage>
        <taxon>Bacteria</taxon>
        <taxon>Bacillati</taxon>
        <taxon>Cyanobacteriota</taxon>
        <taxon>Cyanophyceae</taxon>
        <taxon>Oscillatoriophycideae</taxon>
        <taxon>Oscillatoriales</taxon>
        <taxon>Oscillatoriaceae</taxon>
        <taxon>Oxynema</taxon>
        <taxon>Oxynema aestuarii</taxon>
    </lineage>
</organism>
<evidence type="ECO:0000256" key="1">
    <source>
        <dbReference type="SAM" id="Coils"/>
    </source>
</evidence>